<keyword evidence="2" id="KW-0472">Membrane</keyword>
<accession>A6G0N9</accession>
<organism evidence="3 4">
    <name type="scientific">Plesiocystis pacifica SIR-1</name>
    <dbReference type="NCBI Taxonomy" id="391625"/>
    <lineage>
        <taxon>Bacteria</taxon>
        <taxon>Pseudomonadati</taxon>
        <taxon>Myxococcota</taxon>
        <taxon>Polyangia</taxon>
        <taxon>Nannocystales</taxon>
        <taxon>Nannocystaceae</taxon>
        <taxon>Plesiocystis</taxon>
    </lineage>
</organism>
<keyword evidence="2" id="KW-1133">Transmembrane helix</keyword>
<feature type="transmembrane region" description="Helical" evidence="2">
    <location>
        <begin position="326"/>
        <end position="345"/>
    </location>
</feature>
<comment type="caution">
    <text evidence="3">The sequence shown here is derived from an EMBL/GenBank/DDBJ whole genome shotgun (WGS) entry which is preliminary data.</text>
</comment>
<feature type="transmembrane region" description="Helical" evidence="2">
    <location>
        <begin position="426"/>
        <end position="444"/>
    </location>
</feature>
<keyword evidence="4" id="KW-1185">Reference proteome</keyword>
<feature type="transmembrane region" description="Helical" evidence="2">
    <location>
        <begin position="464"/>
        <end position="483"/>
    </location>
</feature>
<dbReference type="EMBL" id="ABCS01000009">
    <property type="protein sequence ID" value="EDM80685.1"/>
    <property type="molecule type" value="Genomic_DNA"/>
</dbReference>
<name>A6G0N9_9BACT</name>
<dbReference type="STRING" id="391625.PPSIR1_37369"/>
<feature type="region of interest" description="Disordered" evidence="1">
    <location>
        <begin position="1"/>
        <end position="25"/>
    </location>
</feature>
<feature type="transmembrane region" description="Helical" evidence="2">
    <location>
        <begin position="242"/>
        <end position="269"/>
    </location>
</feature>
<dbReference type="AlphaFoldDB" id="A6G0N9"/>
<gene>
    <name evidence="3" type="ORF">PPSIR1_37369</name>
</gene>
<proteinExistence type="predicted"/>
<dbReference type="OrthoDB" id="5480206at2"/>
<evidence type="ECO:0000256" key="2">
    <source>
        <dbReference type="SAM" id="Phobius"/>
    </source>
</evidence>
<feature type="transmembrane region" description="Helical" evidence="2">
    <location>
        <begin position="281"/>
        <end position="306"/>
    </location>
</feature>
<feature type="compositionally biased region" description="Pro residues" evidence="1">
    <location>
        <begin position="10"/>
        <end position="22"/>
    </location>
</feature>
<evidence type="ECO:0000313" key="4">
    <source>
        <dbReference type="Proteomes" id="UP000005801"/>
    </source>
</evidence>
<feature type="transmembrane region" description="Helical" evidence="2">
    <location>
        <begin position="161"/>
        <end position="181"/>
    </location>
</feature>
<feature type="transmembrane region" description="Helical" evidence="2">
    <location>
        <begin position="490"/>
        <end position="511"/>
    </location>
</feature>
<protein>
    <submittedName>
        <fullName evidence="3">Uncharacterized protein</fullName>
    </submittedName>
</protein>
<feature type="region of interest" description="Disordered" evidence="1">
    <location>
        <begin position="741"/>
        <end position="767"/>
    </location>
</feature>
<dbReference type="Proteomes" id="UP000005801">
    <property type="component" value="Unassembled WGS sequence"/>
</dbReference>
<keyword evidence="2" id="KW-0812">Transmembrane</keyword>
<feature type="transmembrane region" description="Helical" evidence="2">
    <location>
        <begin position="399"/>
        <end position="419"/>
    </location>
</feature>
<sequence>MTAAAVWPWRSPPPDDAEPPAPSSTRERLVLAATLAVLVVGVGLRSPSIRAPLAGRDQGTYVLRAQLTLRTGALGWTDRALAEAARARESHPDAPGPRDILGLYPRHEEPWRQGNYESPYRPGAYLAERDAGRVVPQFFHLHPTLLAVAGAVAGPGRTGWMMIWIGALGLGCFACVARRLWPARDGPWSVLALALLAASPLAIWTARTPLSEGAMALFEIAALLAALRLRDAGDEQREPWRIALFLGFAAFVRGNALIVLPVILAATWLRPRGEDTSRAWAWAPALVLAALLGTVVLHALTTYPYLHDELLRRVAERVPGLEPTPAALMGLTAAGAGLWVVLDRAFARLPEGARAALVRASVPAMVLGTFAAFGLWAALRAGAPDLSVRPFSRLDAAPILIGAPMLVAAGLGLVVLAWTWRPTPRAVWLVALASLVPVTALLYAPRELPTLGFFYYGRYLVPELLPAAILASTAALAAVHGWIHPRRPRLAQALVGALALGLVGVVAAPLIQSPQLRLREYEPASAAVDWLAARIPEDAVLIAGGEGWHHDHTHNQIGGALALARGAQVLPYRTREDAWITAWELLVAGPERSGEPRPPVYLLVNEAAHQTTRKSDGARLALVDDQLWSPFRAERVELLELFVDALTPVGDQLPTRVARHELRMALIRLEVDEDALARIERVRFEGDTCLRADADLELRFEADPARHRHLALSVAGLGDSRLARALPQMHVEVDGQRLRAEPPKGVRGRHRATLGPLPLPEAHGEGPRTLRLRMPELEPGLLIDDPACPYGRVDELRLLPRERGALDRLAALEDGVTAVSIAPRDDLGHPPKPATWVRGRSLSRYRAGTEPEPEIRGRSMVLAAGEALDFAAIDLPLDGAGETHPLLVLVTLTRTSTGEGAQLVLEERSAEGEPTLLATLDIPAQRPRTFIADPLAWRPTNERARIRVRVVDPNQAGGEVELRDVALFVDAPGIPSALERH</sequence>
<feature type="transmembrane region" description="Helical" evidence="2">
    <location>
        <begin position="357"/>
        <end position="379"/>
    </location>
</feature>
<evidence type="ECO:0000256" key="1">
    <source>
        <dbReference type="SAM" id="MobiDB-lite"/>
    </source>
</evidence>
<evidence type="ECO:0000313" key="3">
    <source>
        <dbReference type="EMBL" id="EDM80685.1"/>
    </source>
</evidence>
<reference evidence="3 4" key="1">
    <citation type="submission" date="2007-06" db="EMBL/GenBank/DDBJ databases">
        <authorList>
            <person name="Shimkets L."/>
            <person name="Ferriera S."/>
            <person name="Johnson J."/>
            <person name="Kravitz S."/>
            <person name="Beeson K."/>
            <person name="Sutton G."/>
            <person name="Rogers Y.-H."/>
            <person name="Friedman R."/>
            <person name="Frazier M."/>
            <person name="Venter J.C."/>
        </authorList>
    </citation>
    <scope>NUCLEOTIDE SEQUENCE [LARGE SCALE GENOMIC DNA]</scope>
    <source>
        <strain evidence="3 4">SIR-1</strain>
    </source>
</reference>
<feature type="transmembrane region" description="Helical" evidence="2">
    <location>
        <begin position="187"/>
        <end position="206"/>
    </location>
</feature>
<dbReference type="RefSeq" id="WP_006970288.1">
    <property type="nucleotide sequence ID" value="NZ_ABCS01000009.1"/>
</dbReference>